<keyword evidence="3" id="KW-1185">Reference proteome</keyword>
<dbReference type="CTD" id="100190920"/>
<dbReference type="Proteomes" id="UP000261600">
    <property type="component" value="Unplaced"/>
</dbReference>
<evidence type="ECO:0000256" key="1">
    <source>
        <dbReference type="SAM" id="SignalP"/>
    </source>
</evidence>
<evidence type="ECO:0008006" key="4">
    <source>
        <dbReference type="Google" id="ProtNLM"/>
    </source>
</evidence>
<dbReference type="RefSeq" id="XP_020478718.1">
    <property type="nucleotide sequence ID" value="XM_020623062.1"/>
</dbReference>
<accession>A0A3Q3IKJ9</accession>
<dbReference type="InterPro" id="IPR040117">
    <property type="entry name" value="GCSF/MGF"/>
</dbReference>
<dbReference type="AlphaFoldDB" id="A0A3Q3IKJ9"/>
<feature type="chain" id="PRO_5018709321" description="Granulocyte colony-stimulating factor" evidence="1">
    <location>
        <begin position="22"/>
        <end position="205"/>
    </location>
</feature>
<protein>
    <recommendedName>
        <fullName evidence="4">Granulocyte colony-stimulating factor</fullName>
    </recommendedName>
</protein>
<proteinExistence type="predicted"/>
<dbReference type="InterPro" id="IPR009079">
    <property type="entry name" value="4_helix_cytokine-like_core"/>
</dbReference>
<reference evidence="2" key="2">
    <citation type="submission" date="2025-09" db="UniProtKB">
        <authorList>
            <consortium name="Ensembl"/>
        </authorList>
    </citation>
    <scope>IDENTIFICATION</scope>
</reference>
<feature type="signal peptide" evidence="1">
    <location>
        <begin position="1"/>
        <end position="21"/>
    </location>
</feature>
<dbReference type="STRING" id="43700.ENSMALP00000000811"/>
<name>A0A3Q3IKJ9_MONAL</name>
<dbReference type="KEGG" id="malb:109973449"/>
<dbReference type="PANTHER" id="PTHR10511:SF2">
    <property type="entry name" value="GRANULOCYTE COLONY-STIMULATING FACTOR"/>
    <property type="match status" value="1"/>
</dbReference>
<evidence type="ECO:0000313" key="3">
    <source>
        <dbReference type="Proteomes" id="UP000261600"/>
    </source>
</evidence>
<dbReference type="GeneID" id="109973449"/>
<evidence type="ECO:0000313" key="2">
    <source>
        <dbReference type="Ensembl" id="ENSMALP00000000811.1"/>
    </source>
</evidence>
<dbReference type="Ensembl" id="ENSMALT00000000849.1">
    <property type="protein sequence ID" value="ENSMALP00000000811.1"/>
    <property type="gene ID" value="ENSMALG00000000620.1"/>
</dbReference>
<sequence length="205" mass="22673">MNPLRVFALLHYFLFAVLVQSASISSPTNLSLMFREAVEQTKMLVEKILKDLPTVHAAAVTIEGLTLNPPSQTINLEMMAMSLGIPAAPVIKPLSERFTLDICVSRMLAGTRLYQGLLGVLSDKVDGLDDLKVDLRDLLLRISKMKEAAQLEGGDSLDQNSRLDLASRLPGNYEVQVAVHLTVSQLRSFCHDLIRSLRTIATYRP</sequence>
<reference evidence="2" key="1">
    <citation type="submission" date="2025-08" db="UniProtKB">
        <authorList>
            <consortium name="Ensembl"/>
        </authorList>
    </citation>
    <scope>IDENTIFICATION</scope>
</reference>
<keyword evidence="1" id="KW-0732">Signal</keyword>
<organism evidence="2 3">
    <name type="scientific">Monopterus albus</name>
    <name type="common">Swamp eel</name>
    <dbReference type="NCBI Taxonomy" id="43700"/>
    <lineage>
        <taxon>Eukaryota</taxon>
        <taxon>Metazoa</taxon>
        <taxon>Chordata</taxon>
        <taxon>Craniata</taxon>
        <taxon>Vertebrata</taxon>
        <taxon>Euteleostomi</taxon>
        <taxon>Actinopterygii</taxon>
        <taxon>Neopterygii</taxon>
        <taxon>Teleostei</taxon>
        <taxon>Neoteleostei</taxon>
        <taxon>Acanthomorphata</taxon>
        <taxon>Anabantaria</taxon>
        <taxon>Synbranchiformes</taxon>
        <taxon>Synbranchidae</taxon>
        <taxon>Monopterus</taxon>
    </lineage>
</organism>
<dbReference type="Gene3D" id="1.20.1250.10">
    <property type="match status" value="1"/>
</dbReference>
<dbReference type="GO" id="GO:0005125">
    <property type="term" value="F:cytokine activity"/>
    <property type="evidence" value="ECO:0007669"/>
    <property type="project" value="InterPro"/>
</dbReference>
<dbReference type="GO" id="GO:0045639">
    <property type="term" value="P:positive regulation of myeloid cell differentiation"/>
    <property type="evidence" value="ECO:0007669"/>
    <property type="project" value="InterPro"/>
</dbReference>
<dbReference type="PANTHER" id="PTHR10511">
    <property type="entry name" value="GRANULOCYTE COLONY-STIMULATING FACTOR"/>
    <property type="match status" value="1"/>
</dbReference>
<dbReference type="OrthoDB" id="8841348at2759"/>
<dbReference type="SUPFAM" id="SSF47266">
    <property type="entry name" value="4-helical cytokines"/>
    <property type="match status" value="1"/>
</dbReference>